<keyword evidence="4" id="KW-1185">Reference proteome</keyword>
<reference evidence="4 5" key="1">
    <citation type="submission" date="2016-05" db="EMBL/GenBank/DDBJ databases">
        <title>Complete genome sequence of two 2,5-diketo-D-glunonic acid producing strain Tatumella citrea.</title>
        <authorList>
            <person name="Duan C."/>
            <person name="Yang J."/>
            <person name="Yang S."/>
        </authorList>
    </citation>
    <scope>NUCLEOTIDE SEQUENCE [LARGE SCALE GENOMIC DNA]</scope>
    <source>
        <strain evidence="3 4">ATCC 39140</strain>
        <strain evidence="2 5">DSM 13699</strain>
    </source>
</reference>
<feature type="transmembrane region" description="Helical" evidence="1">
    <location>
        <begin position="16"/>
        <end position="37"/>
    </location>
</feature>
<dbReference type="KEGG" id="tci:A7K98_15770"/>
<dbReference type="EMBL" id="CP015581">
    <property type="protein sequence ID" value="ARU99108.1"/>
    <property type="molecule type" value="Genomic_DNA"/>
</dbReference>
<evidence type="ECO:0000256" key="1">
    <source>
        <dbReference type="SAM" id="Phobius"/>
    </source>
</evidence>
<keyword evidence="1" id="KW-0812">Transmembrane</keyword>
<evidence type="ECO:0000313" key="5">
    <source>
        <dbReference type="Proteomes" id="UP000195814"/>
    </source>
</evidence>
<name>A0A1Y0LBM1_TATCI</name>
<proteinExistence type="predicted"/>
<evidence type="ECO:0000313" key="3">
    <source>
        <dbReference type="EMBL" id="ARU99108.1"/>
    </source>
</evidence>
<dbReference type="Proteomes" id="UP000195729">
    <property type="component" value="Chromosome"/>
</dbReference>
<gene>
    <name evidence="2" type="ORF">A7K98_15770</name>
    <name evidence="3" type="ORF">A7K99_15755</name>
</gene>
<keyword evidence="1" id="KW-1133">Transmembrane helix</keyword>
<dbReference type="Proteomes" id="UP000195814">
    <property type="component" value="Chromosome"/>
</dbReference>
<accession>A0A1Y0LBM1</accession>
<dbReference type="EMBL" id="CP015579">
    <property type="protein sequence ID" value="ARU95070.1"/>
    <property type="molecule type" value="Genomic_DNA"/>
</dbReference>
<protein>
    <submittedName>
        <fullName evidence="2">Uncharacterized protein</fullName>
    </submittedName>
</protein>
<dbReference type="AlphaFoldDB" id="A0A1Y0LBM1"/>
<keyword evidence="1" id="KW-0472">Membrane</keyword>
<evidence type="ECO:0000313" key="2">
    <source>
        <dbReference type="EMBL" id="ARU95070.1"/>
    </source>
</evidence>
<organism evidence="2 5">
    <name type="scientific">Tatumella citrea</name>
    <name type="common">Pantoea citrea</name>
    <dbReference type="NCBI Taxonomy" id="53336"/>
    <lineage>
        <taxon>Bacteria</taxon>
        <taxon>Pseudomonadati</taxon>
        <taxon>Pseudomonadota</taxon>
        <taxon>Gammaproteobacteria</taxon>
        <taxon>Enterobacterales</taxon>
        <taxon>Erwiniaceae</taxon>
        <taxon>Tatumella</taxon>
    </lineage>
</organism>
<evidence type="ECO:0000313" key="4">
    <source>
        <dbReference type="Proteomes" id="UP000195729"/>
    </source>
</evidence>
<sequence length="62" mass="7094">MTEFDMNVVLMAVLSVRHLTITILVVFGIGTSLVIALRANEMNEPVLNTFLLIRWKYLPFMP</sequence>